<dbReference type="Proteomes" id="UP000644756">
    <property type="component" value="Unassembled WGS sequence"/>
</dbReference>
<dbReference type="RefSeq" id="WP_188532579.1">
    <property type="nucleotide sequence ID" value="NZ_BMGR01000013.1"/>
</dbReference>
<dbReference type="InterPro" id="IPR002033">
    <property type="entry name" value="TatC"/>
</dbReference>
<dbReference type="GO" id="GO:0065002">
    <property type="term" value="P:intracellular protein transmembrane transport"/>
    <property type="evidence" value="ECO:0007669"/>
    <property type="project" value="TreeGrafter"/>
</dbReference>
<accession>A0A917LF41</accession>
<comment type="function">
    <text evidence="5">Part of the twin-arginine translocation (Tat) system that transports large folded proteins containing a characteristic twin-arginine motif in their signal peptide across membranes.</text>
</comment>
<feature type="transmembrane region" description="Helical" evidence="5">
    <location>
        <begin position="107"/>
        <end position="131"/>
    </location>
</feature>
<comment type="subunit">
    <text evidence="5">Forms a complex with TatA.</text>
</comment>
<feature type="transmembrane region" description="Helical" evidence="5">
    <location>
        <begin position="20"/>
        <end position="45"/>
    </location>
</feature>
<evidence type="ECO:0000256" key="3">
    <source>
        <dbReference type="ARBA" id="ARBA00022989"/>
    </source>
</evidence>
<keyword evidence="5" id="KW-1003">Cell membrane</keyword>
<reference evidence="6" key="2">
    <citation type="submission" date="2020-09" db="EMBL/GenBank/DDBJ databases">
        <authorList>
            <person name="Sun Q."/>
            <person name="Zhou Y."/>
        </authorList>
    </citation>
    <scope>NUCLEOTIDE SEQUENCE</scope>
    <source>
        <strain evidence="6">CGMCC 1.12987</strain>
    </source>
</reference>
<comment type="caution">
    <text evidence="6">The sequence shown here is derived from an EMBL/GenBank/DDBJ whole genome shotgun (WGS) entry which is preliminary data.</text>
</comment>
<keyword evidence="5" id="KW-0811">Translocation</keyword>
<dbReference type="EMBL" id="BMGR01000013">
    <property type="protein sequence ID" value="GGG16992.1"/>
    <property type="molecule type" value="Genomic_DNA"/>
</dbReference>
<keyword evidence="5" id="KW-0653">Protein transport</keyword>
<evidence type="ECO:0000313" key="7">
    <source>
        <dbReference type="Proteomes" id="UP000644756"/>
    </source>
</evidence>
<dbReference type="PROSITE" id="PS01218">
    <property type="entry name" value="TATC"/>
    <property type="match status" value="1"/>
</dbReference>
<dbReference type="PRINTS" id="PR01840">
    <property type="entry name" value="TATCFAMILY"/>
</dbReference>
<evidence type="ECO:0000256" key="1">
    <source>
        <dbReference type="ARBA" id="ARBA00004141"/>
    </source>
</evidence>
<dbReference type="GO" id="GO:0033281">
    <property type="term" value="C:TAT protein transport complex"/>
    <property type="evidence" value="ECO:0007669"/>
    <property type="project" value="UniProtKB-UniRule"/>
</dbReference>
<sequence>MNGETAFTLMEHVTELRKRLLRVVLVLVGGMAVGFIFARPIFLYFMDVPPANAIALNVFNPWDAIKIYMNFALLIGLIPALPFAMYQLWAFLKPGLRNEEQGASLTYIPFALLLFLAGLAFGYFIVFKMAFHFTTQISASMQLVETYGVAQYFSFMFNIVIPVSLLFELPVVVMFLTNLRLLNPDRLRKGRRYAYLLLTIIATVITPPDLISAIIVGIPMILLYEVSVYLSGVIYKRQLLQEQYEKENPGVYAQASQ</sequence>
<comment type="similarity">
    <text evidence="5">Belongs to the TatC family.</text>
</comment>
<proteinExistence type="inferred from homology"/>
<reference evidence="6" key="1">
    <citation type="journal article" date="2014" name="Int. J. Syst. Evol. Microbiol.">
        <title>Complete genome sequence of Corynebacterium casei LMG S-19264T (=DSM 44701T), isolated from a smear-ripened cheese.</title>
        <authorList>
            <consortium name="US DOE Joint Genome Institute (JGI-PGF)"/>
            <person name="Walter F."/>
            <person name="Albersmeier A."/>
            <person name="Kalinowski J."/>
            <person name="Ruckert C."/>
        </authorList>
    </citation>
    <scope>NUCLEOTIDE SEQUENCE</scope>
    <source>
        <strain evidence="6">CGMCC 1.12987</strain>
    </source>
</reference>
<keyword evidence="2 5" id="KW-0812">Transmembrane</keyword>
<dbReference type="GO" id="GO:0043953">
    <property type="term" value="P:protein transport by the Tat complex"/>
    <property type="evidence" value="ECO:0007669"/>
    <property type="project" value="UniProtKB-UniRule"/>
</dbReference>
<feature type="transmembrane region" description="Helical" evidence="5">
    <location>
        <begin position="193"/>
        <end position="222"/>
    </location>
</feature>
<keyword evidence="7" id="KW-1185">Reference proteome</keyword>
<organism evidence="6 7">
    <name type="scientific">Paenibacillus abyssi</name>
    <dbReference type="NCBI Taxonomy" id="1340531"/>
    <lineage>
        <taxon>Bacteria</taxon>
        <taxon>Bacillati</taxon>
        <taxon>Bacillota</taxon>
        <taxon>Bacilli</taxon>
        <taxon>Bacillales</taxon>
        <taxon>Paenibacillaceae</taxon>
        <taxon>Paenibacillus</taxon>
    </lineage>
</organism>
<dbReference type="NCBIfam" id="TIGR00945">
    <property type="entry name" value="tatC"/>
    <property type="match status" value="1"/>
</dbReference>
<dbReference type="Pfam" id="PF00902">
    <property type="entry name" value="TatC"/>
    <property type="match status" value="1"/>
</dbReference>
<dbReference type="HAMAP" id="MF_00902">
    <property type="entry name" value="TatC"/>
    <property type="match status" value="1"/>
</dbReference>
<keyword evidence="4 5" id="KW-0472">Membrane</keyword>
<keyword evidence="3 5" id="KW-1133">Transmembrane helix</keyword>
<keyword evidence="5" id="KW-0813">Transport</keyword>
<evidence type="ECO:0000313" key="6">
    <source>
        <dbReference type="EMBL" id="GGG16992.1"/>
    </source>
</evidence>
<dbReference type="AlphaFoldDB" id="A0A917LF41"/>
<evidence type="ECO:0000256" key="4">
    <source>
        <dbReference type="ARBA" id="ARBA00023136"/>
    </source>
</evidence>
<evidence type="ECO:0000256" key="2">
    <source>
        <dbReference type="ARBA" id="ARBA00022692"/>
    </source>
</evidence>
<dbReference type="GO" id="GO:0009977">
    <property type="term" value="F:proton motive force dependent protein transmembrane transporter activity"/>
    <property type="evidence" value="ECO:0007669"/>
    <property type="project" value="TreeGrafter"/>
</dbReference>
<feature type="transmembrane region" description="Helical" evidence="5">
    <location>
        <begin position="151"/>
        <end position="181"/>
    </location>
</feature>
<gene>
    <name evidence="6" type="primary">tatC2</name>
    <name evidence="5" type="synonym">tatC</name>
    <name evidence="6" type="ORF">GCM10010916_37300</name>
</gene>
<dbReference type="PANTHER" id="PTHR30371:SF0">
    <property type="entry name" value="SEC-INDEPENDENT PROTEIN TRANSLOCASE PROTEIN TATC, CHLOROPLASTIC-RELATED"/>
    <property type="match status" value="1"/>
</dbReference>
<comment type="subcellular location">
    <subcellularLocation>
        <location evidence="5">Cell membrane</location>
        <topology evidence="5">Multi-pass membrane protein</topology>
    </subcellularLocation>
    <subcellularLocation>
        <location evidence="1">Membrane</location>
        <topology evidence="1">Multi-pass membrane protein</topology>
    </subcellularLocation>
</comment>
<name>A0A917LF41_9BACL</name>
<protein>
    <recommendedName>
        <fullName evidence="5">Sec-independent protein translocase protein TatC</fullName>
    </recommendedName>
</protein>
<dbReference type="PANTHER" id="PTHR30371">
    <property type="entry name" value="SEC-INDEPENDENT PROTEIN TRANSLOCASE PROTEIN TATC"/>
    <property type="match status" value="1"/>
</dbReference>
<feature type="transmembrane region" description="Helical" evidence="5">
    <location>
        <begin position="65"/>
        <end position="86"/>
    </location>
</feature>
<dbReference type="InterPro" id="IPR019820">
    <property type="entry name" value="Sec-indep_translocase_CS"/>
</dbReference>
<comment type="caution">
    <text evidence="5">Lacks conserved residue(s) required for the propagation of feature annotation.</text>
</comment>
<evidence type="ECO:0000256" key="5">
    <source>
        <dbReference type="HAMAP-Rule" id="MF_00902"/>
    </source>
</evidence>